<accession>A0A8J5WJH9</accession>
<keyword evidence="2" id="KW-1185">Reference proteome</keyword>
<reference evidence="1" key="1">
    <citation type="journal article" date="2021" name="bioRxiv">
        <title>Whole Genome Assembly and Annotation of Northern Wild Rice, Zizania palustris L., Supports a Whole Genome Duplication in the Zizania Genus.</title>
        <authorList>
            <person name="Haas M."/>
            <person name="Kono T."/>
            <person name="Macchietto M."/>
            <person name="Millas R."/>
            <person name="McGilp L."/>
            <person name="Shao M."/>
            <person name="Duquette J."/>
            <person name="Hirsch C.N."/>
            <person name="Kimball J."/>
        </authorList>
    </citation>
    <scope>NUCLEOTIDE SEQUENCE</scope>
    <source>
        <tissue evidence="1">Fresh leaf tissue</tissue>
    </source>
</reference>
<comment type="caution">
    <text evidence="1">The sequence shown here is derived from an EMBL/GenBank/DDBJ whole genome shotgun (WGS) entry which is preliminary data.</text>
</comment>
<reference evidence="1" key="2">
    <citation type="submission" date="2021-02" db="EMBL/GenBank/DDBJ databases">
        <authorList>
            <person name="Kimball J.A."/>
            <person name="Haas M.W."/>
            <person name="Macchietto M."/>
            <person name="Kono T."/>
            <person name="Duquette J."/>
            <person name="Shao M."/>
        </authorList>
    </citation>
    <scope>NUCLEOTIDE SEQUENCE</scope>
    <source>
        <tissue evidence="1">Fresh leaf tissue</tissue>
    </source>
</reference>
<gene>
    <name evidence="1" type="ORF">GUJ93_ZPchr0011g28411</name>
</gene>
<dbReference type="Proteomes" id="UP000729402">
    <property type="component" value="Unassembled WGS sequence"/>
</dbReference>
<protein>
    <submittedName>
        <fullName evidence="1">Uncharacterized protein</fullName>
    </submittedName>
</protein>
<sequence length="68" mass="7679">MEATAATAVQHFVGFIAGHFRNVKVRLKLVQHDNAALILDPNKCLKEVHIGPCVCLLHFRYHKETGRD</sequence>
<evidence type="ECO:0000313" key="1">
    <source>
        <dbReference type="EMBL" id="KAG8089537.1"/>
    </source>
</evidence>
<dbReference type="EMBL" id="JAAALK010000081">
    <property type="protein sequence ID" value="KAG8089537.1"/>
    <property type="molecule type" value="Genomic_DNA"/>
</dbReference>
<evidence type="ECO:0000313" key="2">
    <source>
        <dbReference type="Proteomes" id="UP000729402"/>
    </source>
</evidence>
<dbReference type="AlphaFoldDB" id="A0A8J5WJH9"/>
<proteinExistence type="predicted"/>
<name>A0A8J5WJH9_ZIZPA</name>
<organism evidence="1 2">
    <name type="scientific">Zizania palustris</name>
    <name type="common">Northern wild rice</name>
    <dbReference type="NCBI Taxonomy" id="103762"/>
    <lineage>
        <taxon>Eukaryota</taxon>
        <taxon>Viridiplantae</taxon>
        <taxon>Streptophyta</taxon>
        <taxon>Embryophyta</taxon>
        <taxon>Tracheophyta</taxon>
        <taxon>Spermatophyta</taxon>
        <taxon>Magnoliopsida</taxon>
        <taxon>Liliopsida</taxon>
        <taxon>Poales</taxon>
        <taxon>Poaceae</taxon>
        <taxon>BOP clade</taxon>
        <taxon>Oryzoideae</taxon>
        <taxon>Oryzeae</taxon>
        <taxon>Zizaniinae</taxon>
        <taxon>Zizania</taxon>
    </lineage>
</organism>